<dbReference type="PANTHER" id="PTHR11627">
    <property type="entry name" value="FRUCTOSE-BISPHOSPHATE ALDOLASE"/>
    <property type="match status" value="1"/>
</dbReference>
<dbReference type="InterPro" id="IPR036047">
    <property type="entry name" value="F-box-like_dom_sf"/>
</dbReference>
<comment type="caution">
    <text evidence="8">The sequence shown here is derived from an EMBL/GenBank/DDBJ whole genome shotgun (WGS) entry which is preliminary data.</text>
</comment>
<keyword evidence="9" id="KW-1185">Reference proteome</keyword>
<dbReference type="GO" id="GO:0004332">
    <property type="term" value="F:fructose-bisphosphate aldolase activity"/>
    <property type="evidence" value="ECO:0007669"/>
    <property type="project" value="UniProtKB-EC"/>
</dbReference>
<dbReference type="SUPFAM" id="SSF51569">
    <property type="entry name" value="Aldolase"/>
    <property type="match status" value="1"/>
</dbReference>
<proteinExistence type="inferred from homology"/>
<dbReference type="EMBL" id="JAJJMA010284853">
    <property type="protein sequence ID" value="MCL7046701.1"/>
    <property type="molecule type" value="Genomic_DNA"/>
</dbReference>
<dbReference type="SUPFAM" id="SSF81383">
    <property type="entry name" value="F-box domain"/>
    <property type="match status" value="1"/>
</dbReference>
<protein>
    <recommendedName>
        <fullName evidence="4">fructose-bisphosphate aldolase</fullName>
        <ecNumber evidence="4">4.1.2.13</ecNumber>
    </recommendedName>
</protein>
<feature type="domain" description="F-box" evidence="7">
    <location>
        <begin position="7"/>
        <end position="52"/>
    </location>
</feature>
<dbReference type="InterPro" id="IPR001810">
    <property type="entry name" value="F-box_dom"/>
</dbReference>
<dbReference type="Gene3D" id="3.20.20.70">
    <property type="entry name" value="Aldolase class I"/>
    <property type="match status" value="1"/>
</dbReference>
<comment type="pathway">
    <text evidence="2">Carbohydrate degradation; glycolysis; D-glyceraldehyde 3-phosphate and glycerone phosphate from D-glucose: step 4/4.</text>
</comment>
<name>A0AA41VSI9_PAPNU</name>
<dbReference type="Pfam" id="PF00646">
    <property type="entry name" value="F-box"/>
    <property type="match status" value="1"/>
</dbReference>
<comment type="similarity">
    <text evidence="3">Belongs to the class I fructose-bisphosphate aldolase family.</text>
</comment>
<evidence type="ECO:0000256" key="2">
    <source>
        <dbReference type="ARBA" id="ARBA00004714"/>
    </source>
</evidence>
<dbReference type="InterPro" id="IPR013785">
    <property type="entry name" value="Aldolase_TIM"/>
</dbReference>
<evidence type="ECO:0000256" key="6">
    <source>
        <dbReference type="ARBA" id="ARBA00023239"/>
    </source>
</evidence>
<dbReference type="InterPro" id="IPR000741">
    <property type="entry name" value="FBA_I"/>
</dbReference>
<sequence>MGGDFVLPEDLLIEILIWLPVVSLLRFKTVCKLWRATIESTQLKDRSCYKRKYHEELIDNADRMRTPGKHILAVDEFIGKPVSDNKTEHLKSNKLLVNELLSCKPRENLQFLGCVLLYEQAFEQSFYMKKTASGKTFPDVMRVNGVLLGIEVDKGLGLDLLLAQRCRHYYRMGARFAKWRAVLKIGPDEPSQSAIDENAKGLAKFAIICQENGLVPIVQSDILVDGSHGIERCADVTEWVLAACYKALKNHHVLLEGTLLMSNMVTPGSESADKVSHEVIAEYTVGALRETVPAAVPAVVFLSGGQSEEEARLSLNAMNKKHSWLLSRSFGCTLQQGSLTSTLKPWCRANYKATIGVYN</sequence>
<organism evidence="8 9">
    <name type="scientific">Papaver nudicaule</name>
    <name type="common">Iceland poppy</name>
    <dbReference type="NCBI Taxonomy" id="74823"/>
    <lineage>
        <taxon>Eukaryota</taxon>
        <taxon>Viridiplantae</taxon>
        <taxon>Streptophyta</taxon>
        <taxon>Embryophyta</taxon>
        <taxon>Tracheophyta</taxon>
        <taxon>Spermatophyta</taxon>
        <taxon>Magnoliopsida</taxon>
        <taxon>Ranunculales</taxon>
        <taxon>Papaveraceae</taxon>
        <taxon>Papaveroideae</taxon>
        <taxon>Papaver</taxon>
    </lineage>
</organism>
<dbReference type="CDD" id="cd22157">
    <property type="entry name" value="F-box_AtFBW1-like"/>
    <property type="match status" value="1"/>
</dbReference>
<evidence type="ECO:0000256" key="4">
    <source>
        <dbReference type="ARBA" id="ARBA00013068"/>
    </source>
</evidence>
<keyword evidence="6" id="KW-0456">Lyase</keyword>
<evidence type="ECO:0000313" key="8">
    <source>
        <dbReference type="EMBL" id="MCL7046701.1"/>
    </source>
</evidence>
<reference evidence="8" key="1">
    <citation type="submission" date="2022-03" db="EMBL/GenBank/DDBJ databases">
        <title>A functionally conserved STORR gene fusion in Papaver species that diverged 16.8 million years ago.</title>
        <authorList>
            <person name="Catania T."/>
        </authorList>
    </citation>
    <scope>NUCLEOTIDE SEQUENCE</scope>
    <source>
        <strain evidence="8">S-191538</strain>
    </source>
</reference>
<evidence type="ECO:0000256" key="3">
    <source>
        <dbReference type="ARBA" id="ARBA00010387"/>
    </source>
</evidence>
<evidence type="ECO:0000256" key="1">
    <source>
        <dbReference type="ARBA" id="ARBA00000441"/>
    </source>
</evidence>
<dbReference type="PROSITE" id="PS50181">
    <property type="entry name" value="FBOX"/>
    <property type="match status" value="1"/>
</dbReference>
<evidence type="ECO:0000256" key="5">
    <source>
        <dbReference type="ARBA" id="ARBA00023152"/>
    </source>
</evidence>
<comment type="catalytic activity">
    <reaction evidence="1">
        <text>beta-D-fructose 1,6-bisphosphate = D-glyceraldehyde 3-phosphate + dihydroxyacetone phosphate</text>
        <dbReference type="Rhea" id="RHEA:14729"/>
        <dbReference type="ChEBI" id="CHEBI:32966"/>
        <dbReference type="ChEBI" id="CHEBI:57642"/>
        <dbReference type="ChEBI" id="CHEBI:59776"/>
        <dbReference type="EC" id="4.1.2.13"/>
    </reaction>
</comment>
<dbReference type="Gene3D" id="1.20.1280.50">
    <property type="match status" value="1"/>
</dbReference>
<gene>
    <name evidence="8" type="ORF">MKW94_023271</name>
</gene>
<evidence type="ECO:0000259" key="7">
    <source>
        <dbReference type="PROSITE" id="PS50181"/>
    </source>
</evidence>
<keyword evidence="5" id="KW-0324">Glycolysis</keyword>
<dbReference type="SMART" id="SM00256">
    <property type="entry name" value="FBOX"/>
    <property type="match status" value="1"/>
</dbReference>
<dbReference type="GO" id="GO:0006096">
    <property type="term" value="P:glycolytic process"/>
    <property type="evidence" value="ECO:0007669"/>
    <property type="project" value="UniProtKB-KW"/>
</dbReference>
<dbReference type="Proteomes" id="UP001177140">
    <property type="component" value="Unassembled WGS sequence"/>
</dbReference>
<dbReference type="EC" id="4.1.2.13" evidence="4"/>
<dbReference type="Pfam" id="PF00274">
    <property type="entry name" value="Glycolytic"/>
    <property type="match status" value="1"/>
</dbReference>
<dbReference type="AlphaFoldDB" id="A0AA41VSI9"/>
<accession>A0AA41VSI9</accession>
<evidence type="ECO:0000313" key="9">
    <source>
        <dbReference type="Proteomes" id="UP001177140"/>
    </source>
</evidence>